<dbReference type="HOGENOM" id="CLU_083329_0_0_1"/>
<evidence type="ECO:0000313" key="2">
    <source>
        <dbReference type="EMBL" id="KIW20484.1"/>
    </source>
</evidence>
<accession>A0A0D2CAA2</accession>
<reference evidence="2 3" key="1">
    <citation type="submission" date="2015-01" db="EMBL/GenBank/DDBJ databases">
        <title>The Genome Sequence of Exophiala spinifera CBS89968.</title>
        <authorList>
            <consortium name="The Broad Institute Genomics Platform"/>
            <person name="Cuomo C."/>
            <person name="de Hoog S."/>
            <person name="Gorbushina A."/>
            <person name="Stielow B."/>
            <person name="Teixiera M."/>
            <person name="Abouelleil A."/>
            <person name="Chapman S.B."/>
            <person name="Priest M."/>
            <person name="Young S.K."/>
            <person name="Wortman J."/>
            <person name="Nusbaum C."/>
            <person name="Birren B."/>
        </authorList>
    </citation>
    <scope>NUCLEOTIDE SEQUENCE [LARGE SCALE GENOMIC DNA]</scope>
    <source>
        <strain evidence="2 3">CBS 89968</strain>
    </source>
</reference>
<sequence>MENTKNSLEVPGATLYYEVVGNGPLLLCISGGSGSADYWRPLVNQLKDNFTVAIYDRRGFSRSYLSATVDQDYEHRIETDADDASALIKYLSPAEQPVKILANSSGAVVSLVLLLRHPDLVDTLVCHEPPALKVLPDREDLTAKQLDIYQTYRRSGIPAALKKFAALYKVKDAEFPIFQASMDARRGPFVGQNSIYWFEREIPVYPLQDFDLQALAKYKKKLILAAGEDTDPSAPHYRANESLAKICAKELTIVPGGHTGFATHPVEWAEALIKIAPP</sequence>
<dbReference type="EMBL" id="KN847492">
    <property type="protein sequence ID" value="KIW20484.1"/>
    <property type="molecule type" value="Genomic_DNA"/>
</dbReference>
<feature type="domain" description="AB hydrolase-1" evidence="1">
    <location>
        <begin position="24"/>
        <end position="265"/>
    </location>
</feature>
<dbReference type="SUPFAM" id="SSF53474">
    <property type="entry name" value="alpha/beta-Hydrolases"/>
    <property type="match status" value="1"/>
</dbReference>
<dbReference type="GO" id="GO:0046503">
    <property type="term" value="P:glycerolipid catabolic process"/>
    <property type="evidence" value="ECO:0007669"/>
    <property type="project" value="TreeGrafter"/>
</dbReference>
<protein>
    <recommendedName>
        <fullName evidence="1">AB hydrolase-1 domain-containing protein</fullName>
    </recommendedName>
</protein>
<proteinExistence type="predicted"/>
<gene>
    <name evidence="2" type="ORF">PV08_01059</name>
</gene>
<name>A0A0D2CAA2_9EURO</name>
<dbReference type="STRING" id="91928.A0A0D2CAA2"/>
<evidence type="ECO:0000313" key="3">
    <source>
        <dbReference type="Proteomes" id="UP000053328"/>
    </source>
</evidence>
<dbReference type="InterPro" id="IPR050471">
    <property type="entry name" value="AB_hydrolase"/>
</dbReference>
<dbReference type="AlphaFoldDB" id="A0A0D2CAA2"/>
<dbReference type="PANTHER" id="PTHR43433:SF5">
    <property type="entry name" value="AB HYDROLASE-1 DOMAIN-CONTAINING PROTEIN"/>
    <property type="match status" value="1"/>
</dbReference>
<dbReference type="RefSeq" id="XP_016240700.1">
    <property type="nucleotide sequence ID" value="XM_016375424.1"/>
</dbReference>
<dbReference type="GeneID" id="27328142"/>
<dbReference type="OrthoDB" id="408373at2759"/>
<dbReference type="Gene3D" id="3.40.50.1820">
    <property type="entry name" value="alpha/beta hydrolase"/>
    <property type="match status" value="1"/>
</dbReference>
<dbReference type="Proteomes" id="UP000053328">
    <property type="component" value="Unassembled WGS sequence"/>
</dbReference>
<dbReference type="InterPro" id="IPR000073">
    <property type="entry name" value="AB_hydrolase_1"/>
</dbReference>
<dbReference type="GO" id="GO:0004806">
    <property type="term" value="F:triacylglycerol lipase activity"/>
    <property type="evidence" value="ECO:0007669"/>
    <property type="project" value="TreeGrafter"/>
</dbReference>
<dbReference type="VEuPathDB" id="FungiDB:PV08_01059"/>
<dbReference type="InterPro" id="IPR029058">
    <property type="entry name" value="AB_hydrolase_fold"/>
</dbReference>
<organism evidence="2 3">
    <name type="scientific">Exophiala spinifera</name>
    <dbReference type="NCBI Taxonomy" id="91928"/>
    <lineage>
        <taxon>Eukaryota</taxon>
        <taxon>Fungi</taxon>
        <taxon>Dikarya</taxon>
        <taxon>Ascomycota</taxon>
        <taxon>Pezizomycotina</taxon>
        <taxon>Eurotiomycetes</taxon>
        <taxon>Chaetothyriomycetidae</taxon>
        <taxon>Chaetothyriales</taxon>
        <taxon>Herpotrichiellaceae</taxon>
        <taxon>Exophiala</taxon>
    </lineage>
</organism>
<dbReference type="Pfam" id="PF00561">
    <property type="entry name" value="Abhydrolase_1"/>
    <property type="match status" value="1"/>
</dbReference>
<dbReference type="PANTHER" id="PTHR43433">
    <property type="entry name" value="HYDROLASE, ALPHA/BETA FOLD FAMILY PROTEIN"/>
    <property type="match status" value="1"/>
</dbReference>
<evidence type="ECO:0000259" key="1">
    <source>
        <dbReference type="Pfam" id="PF00561"/>
    </source>
</evidence>
<keyword evidence="3" id="KW-1185">Reference proteome</keyword>